<dbReference type="Pfam" id="PF01757">
    <property type="entry name" value="Acyl_transf_3"/>
    <property type="match status" value="1"/>
</dbReference>
<evidence type="ECO:0000313" key="4">
    <source>
        <dbReference type="Proteomes" id="UP000422108"/>
    </source>
</evidence>
<accession>A0A5K8AM23</accession>
<feature type="domain" description="Acyltransferase 3" evidence="2">
    <location>
        <begin position="8"/>
        <end position="327"/>
    </location>
</feature>
<feature type="transmembrane region" description="Helical" evidence="1">
    <location>
        <begin position="131"/>
        <end position="149"/>
    </location>
</feature>
<feature type="transmembrane region" description="Helical" evidence="1">
    <location>
        <begin position="237"/>
        <end position="259"/>
    </location>
</feature>
<feature type="transmembrane region" description="Helical" evidence="1">
    <location>
        <begin position="187"/>
        <end position="204"/>
    </location>
</feature>
<feature type="transmembrane region" description="Helical" evidence="1">
    <location>
        <begin position="271"/>
        <end position="290"/>
    </location>
</feature>
<keyword evidence="1" id="KW-1133">Transmembrane helix</keyword>
<feature type="transmembrane region" description="Helical" evidence="1">
    <location>
        <begin position="44"/>
        <end position="63"/>
    </location>
</feature>
<feature type="transmembrane region" description="Helical" evidence="1">
    <location>
        <begin position="211"/>
        <end position="231"/>
    </location>
</feature>
<feature type="transmembrane region" description="Helical" evidence="1">
    <location>
        <begin position="156"/>
        <end position="181"/>
    </location>
</feature>
<protein>
    <recommendedName>
        <fullName evidence="2">Acyltransferase 3 domain-containing protein</fullName>
    </recommendedName>
</protein>
<organism evidence="3 4">
    <name type="scientific">Desulfosarcina ovata subsp. ovata</name>
    <dbReference type="NCBI Taxonomy" id="2752305"/>
    <lineage>
        <taxon>Bacteria</taxon>
        <taxon>Pseudomonadati</taxon>
        <taxon>Thermodesulfobacteriota</taxon>
        <taxon>Desulfobacteria</taxon>
        <taxon>Desulfobacterales</taxon>
        <taxon>Desulfosarcinaceae</taxon>
        <taxon>Desulfosarcina</taxon>
    </lineage>
</organism>
<name>A0A5K8AM23_9BACT</name>
<keyword evidence="4" id="KW-1185">Reference proteome</keyword>
<dbReference type="RefSeq" id="WP_155313569.1">
    <property type="nucleotide sequence ID" value="NZ_AP021879.1"/>
</dbReference>
<dbReference type="AlphaFoldDB" id="A0A5K8AM23"/>
<dbReference type="GO" id="GO:0016747">
    <property type="term" value="F:acyltransferase activity, transferring groups other than amino-acyl groups"/>
    <property type="evidence" value="ECO:0007669"/>
    <property type="project" value="InterPro"/>
</dbReference>
<keyword evidence="1" id="KW-0812">Transmembrane</keyword>
<feature type="transmembrane region" description="Helical" evidence="1">
    <location>
        <begin position="310"/>
        <end position="331"/>
    </location>
</feature>
<dbReference type="PANTHER" id="PTHR37312">
    <property type="entry name" value="MEMBRANE-BOUND ACYLTRANSFERASE YKRP-RELATED"/>
    <property type="match status" value="1"/>
</dbReference>
<evidence type="ECO:0000313" key="3">
    <source>
        <dbReference type="EMBL" id="BBO92880.1"/>
    </source>
</evidence>
<evidence type="ECO:0000259" key="2">
    <source>
        <dbReference type="Pfam" id="PF01757"/>
    </source>
</evidence>
<gene>
    <name evidence="3" type="ORF">DSCOOX_60600</name>
</gene>
<dbReference type="PANTHER" id="PTHR37312:SF1">
    <property type="entry name" value="MEMBRANE-BOUND ACYLTRANSFERASE YKRP-RELATED"/>
    <property type="match status" value="1"/>
</dbReference>
<reference evidence="3 4" key="1">
    <citation type="submission" date="2019-11" db="EMBL/GenBank/DDBJ databases">
        <title>Comparative genomics of hydrocarbon-degrading Desulfosarcina strains.</title>
        <authorList>
            <person name="Watanabe M."/>
            <person name="Kojima H."/>
            <person name="Fukui M."/>
        </authorList>
    </citation>
    <scope>NUCLEOTIDE SEQUENCE [LARGE SCALE GENOMIC DNA]</scope>
    <source>
        <strain evidence="4">oXyS1</strain>
    </source>
</reference>
<dbReference type="InterPro" id="IPR002656">
    <property type="entry name" value="Acyl_transf_3_dom"/>
</dbReference>
<feature type="transmembrane region" description="Helical" evidence="1">
    <location>
        <begin position="7"/>
        <end position="24"/>
    </location>
</feature>
<keyword evidence="1" id="KW-0472">Membrane</keyword>
<dbReference type="EMBL" id="AP021879">
    <property type="protein sequence ID" value="BBO92880.1"/>
    <property type="molecule type" value="Genomic_DNA"/>
</dbReference>
<feature type="transmembrane region" description="Helical" evidence="1">
    <location>
        <begin position="83"/>
        <end position="105"/>
    </location>
</feature>
<dbReference type="Proteomes" id="UP000422108">
    <property type="component" value="Chromosome"/>
</dbReference>
<sequence length="347" mass="39373">MNKRLNHLDVAKGIGIILVVYGHAAVQLAGSPVYEKYFATSSKVIFSFVMPLFFIISGAFQRIKLSSKTFDRKEYLEKITKSILMPFYTLSVVFMLVNFVVHNIIDVPSVKEMVYALLVEQSNGDLLPSGVLWFLFTLYLFQMATYIFNKKLNINVFYIIIIAIIIKSELNILGDSHFLAFDRFSKYFLYYIFGYSFYEIIAITPAKGTPYLFALLLTYLAGFYISSTVHPDGLARYLSMVIDTLGICGIALSLLIIGWSYVVSSKVSKNTVVKVLSYYGAFSIMVYVFHMPTFTIMKKTASLMGVGSNFLYHLLLFIPGILLPLYFGKLLSYNKVSYMMLLGRSPK</sequence>
<dbReference type="InterPro" id="IPR052734">
    <property type="entry name" value="Nod_factor_acetyltransferase"/>
</dbReference>
<proteinExistence type="predicted"/>
<evidence type="ECO:0000256" key="1">
    <source>
        <dbReference type="SAM" id="Phobius"/>
    </source>
</evidence>